<dbReference type="EMBL" id="MH588544">
    <property type="protein sequence ID" value="AXQ68220.1"/>
    <property type="molecule type" value="Genomic_DNA"/>
</dbReference>
<gene>
    <name evidence="1" type="ORF">CcrBL10_gp016</name>
    <name evidence="2" type="ORF">CcrBL10_gp334</name>
</gene>
<evidence type="ECO:0000313" key="2">
    <source>
        <dbReference type="EMBL" id="AXQ68538.1"/>
    </source>
</evidence>
<protein>
    <submittedName>
        <fullName evidence="2">Uncharacterized protein</fullName>
    </submittedName>
</protein>
<name>A0A385ECS1_9CAUD</name>
<reference evidence="2 3" key="1">
    <citation type="submission" date="2018-07" db="EMBL/GenBank/DDBJ databases">
        <title>Giant CbK-like Caulobacter bacteriophages have genetically divergent genomes.</title>
        <authorList>
            <person name="Wilson K.M."/>
            <person name="Ely B."/>
        </authorList>
    </citation>
    <scope>NUCLEOTIDE SEQUENCE [LARGE SCALE GENOMIC DNA]</scope>
</reference>
<organism evidence="2 3">
    <name type="scientific">Caulobacter phage CcrBL10</name>
    <dbReference type="NCBI Taxonomy" id="2283269"/>
    <lineage>
        <taxon>Viruses</taxon>
        <taxon>Duplodnaviria</taxon>
        <taxon>Heunggongvirae</taxon>
        <taxon>Uroviricota</taxon>
        <taxon>Caudoviricetes</taxon>
        <taxon>Jeanschmidtviridae</taxon>
        <taxon>Poindextervirus</taxon>
        <taxon>Poindextervirus BL10</taxon>
    </lineage>
</organism>
<keyword evidence="3" id="KW-1185">Reference proteome</keyword>
<evidence type="ECO:0000313" key="1">
    <source>
        <dbReference type="EMBL" id="AXQ68220.1"/>
    </source>
</evidence>
<evidence type="ECO:0000313" key="3">
    <source>
        <dbReference type="Proteomes" id="UP000258997"/>
    </source>
</evidence>
<dbReference type="Proteomes" id="UP000258997">
    <property type="component" value="Segment"/>
</dbReference>
<dbReference type="EMBL" id="MH588544">
    <property type="protein sequence ID" value="AXQ68538.1"/>
    <property type="molecule type" value="Genomic_DNA"/>
</dbReference>
<sequence length="130" mass="13725">MARPSDLLNVNAARVLACLEALAGVVKTAPEADRAAFSYLLDAAEFVASWRRNHTETDRRRAYGAACAAQALALTNVYQPATLQGGAVRRALGAYAAALKLLLDGEPVQAVRAAEGAAQSVRGRFANTRI</sequence>
<proteinExistence type="predicted"/>
<accession>A0A385ECS1</accession>